<keyword evidence="1 3" id="KW-0853">WD repeat</keyword>
<feature type="repeat" description="WD" evidence="3">
    <location>
        <begin position="275"/>
        <end position="312"/>
    </location>
</feature>
<protein>
    <submittedName>
        <fullName evidence="5">WD-repeat protein 48</fullName>
    </submittedName>
</protein>
<dbReference type="HOGENOM" id="CLU_002197_1_0_1"/>
<dbReference type="PANTHER" id="PTHR19862:SF14">
    <property type="entry name" value="WD REPEAT-CONTAINING PROTEIN 48"/>
    <property type="match status" value="1"/>
</dbReference>
<dbReference type="PROSITE" id="PS50294">
    <property type="entry name" value="WD_REPEATS_REGION"/>
    <property type="match status" value="2"/>
</dbReference>
<feature type="compositionally biased region" description="Polar residues" evidence="4">
    <location>
        <begin position="888"/>
        <end position="908"/>
    </location>
</feature>
<dbReference type="GO" id="GO:0043130">
    <property type="term" value="F:ubiquitin binding"/>
    <property type="evidence" value="ECO:0007669"/>
    <property type="project" value="TreeGrafter"/>
</dbReference>
<dbReference type="Pfam" id="PF00400">
    <property type="entry name" value="WD40"/>
    <property type="match status" value="5"/>
</dbReference>
<feature type="repeat" description="WD" evidence="3">
    <location>
        <begin position="219"/>
        <end position="250"/>
    </location>
</feature>
<keyword evidence="2" id="KW-0677">Repeat</keyword>
<dbReference type="FunFam" id="2.130.10.10:FF:001191">
    <property type="entry name" value="WD repeat-containing protein 48"/>
    <property type="match status" value="1"/>
</dbReference>
<dbReference type="InterPro" id="IPR001680">
    <property type="entry name" value="WD40_rpt"/>
</dbReference>
<dbReference type="SUPFAM" id="SSF50978">
    <property type="entry name" value="WD40 repeat-like"/>
    <property type="match status" value="1"/>
</dbReference>
<sequence>MAFQLPQPVIPGRRVSIILQGPSPDNPPPTLSIPPLTIDRRHHPALYIIPKTPSSSGVALGSRNPFLKPANNPSTKKKEDDHPRHALGVNGLALDTTTILKGESNPGGILYTAGRDGMVASWDLDIPHTRRTSRRYGSIDGRNKLRKVRWEFIGDGADFFRADEEDREGNSDVEDEGDGEEGWVDMKKTMEEIPFEDRYEVDKAELSRRSPKTTFRQSSQTHTDWVNSLLLCNYNRTVITASSDRTIRSWTPHSSLSASSPSGAADPSRPSPALVGTHTDFVKSLAFAEGPGYLWSGSLDQKICLWDIQQGSGDCQPILDVDLQAQGVHGGGVYTLAIDNTGSTLAAGTAERIVRLYDARAGPQSTGQLVGHEDRVRSMLFSDDGKYMLSASSDSNIKLWSLAAHRCVHTFTHHDSPVWALHSNHPNLERFYSGSRDGRLCVVDVEGCRDLSEGEAVLLAGSEPETQYGERGIRSIVAMDDEYVWTSSGMEDVVRWKDVGRRVGRLDKDFDGSSYRPSVHASKDQFEMEAGGGVMEREPGRVAFAPSPRDPLLGGDATVSALSANIRDRLAVGHRSSLSNSSFVSSSASTIAGADGRGDESQEQGEHGSVMGLTRNGIPYESLINLSVDRGPYDYEYEESAVSISADYASNSELKSSSAPAPVQPLRPSALYAQRDLACLARPIQPHPPLHDPGIIRGRPGLIRSEPLNDRIHVLTADSDGQVALWNVVKGICVGVFDSKELCEALHISPTPSAAASRAFPRTGPPLEPEVEAVRIELRRHSQDVLNMIREHVQGMTSVSQWFSLDTKTGSLAVHIEERTAFVGDVYVDDIGLKVEGGEGGEDQKINLGQWTLANLFRGFIAAEEQEVISHLPISPSTLSSSLPSTYGAPNSNNNGNRLRSPTLTTSIDRPPTSPGHRKRALTGSFSGTRPPAASLVIPGLVSPAARPAVELDMSTDVFSSDGVEGKGLLLSSISGKAVGTPGGFSIGSMASSGLSGEGIPIVSSAPNGNGGKDYFSPRKKTEQSIGGALASSGLGSGDREGSSPATKSQSNPSTPGGSFMGRIKIKNFGKKKTAEVSMPAVQERATTPEDTGPKRSERDIRQLEMLDNIRAHHFHPPPPWEAPYVAYPPSTTLLISEVWQDTGAWVVTYRSEVGSTERDMEPLETNSPGWLLWYLFANTTPAKPQHLVNIRFKLEPFPGSDLPELPRGESQVNAPKTLRCNKVYHYVAERLNAMNETQNGRSKQRQLTAEDIDLVIMTDPEIGSLDNKMTIGTVKVYYAPGGDYGFWYSLKQKK</sequence>
<feature type="region of interest" description="Disordered" evidence="4">
    <location>
        <begin position="250"/>
        <end position="272"/>
    </location>
</feature>
<evidence type="ECO:0000256" key="1">
    <source>
        <dbReference type="ARBA" id="ARBA00022574"/>
    </source>
</evidence>
<dbReference type="GO" id="GO:0000724">
    <property type="term" value="P:double-strand break repair via homologous recombination"/>
    <property type="evidence" value="ECO:0007669"/>
    <property type="project" value="TreeGrafter"/>
</dbReference>
<dbReference type="EMBL" id="KN848000">
    <property type="protein sequence ID" value="KIR44424.1"/>
    <property type="molecule type" value="Genomic_DNA"/>
</dbReference>
<dbReference type="PANTHER" id="PTHR19862">
    <property type="entry name" value="WD REPEAT-CONTAINING PROTEIN 48"/>
    <property type="match status" value="1"/>
</dbReference>
<dbReference type="InterPro" id="IPR015943">
    <property type="entry name" value="WD40/YVTN_repeat-like_dom_sf"/>
</dbReference>
<feature type="compositionally biased region" description="Polar residues" evidence="4">
    <location>
        <begin position="1044"/>
        <end position="1057"/>
    </location>
</feature>
<gene>
    <name evidence="5" type="ORF">I312_06359</name>
</gene>
<organism evidence="5">
    <name type="scientific">Cryptococcus bacillisporus CA1280</name>
    <dbReference type="NCBI Taxonomy" id="1296109"/>
    <lineage>
        <taxon>Eukaryota</taxon>
        <taxon>Fungi</taxon>
        <taxon>Dikarya</taxon>
        <taxon>Basidiomycota</taxon>
        <taxon>Agaricomycotina</taxon>
        <taxon>Tremellomycetes</taxon>
        <taxon>Tremellales</taxon>
        <taxon>Cryptococcaceae</taxon>
        <taxon>Cryptococcus</taxon>
        <taxon>Cryptococcus gattii species complex</taxon>
    </lineage>
</organism>
<feature type="region of interest" description="Disordered" evidence="4">
    <location>
        <begin position="63"/>
        <end position="85"/>
    </location>
</feature>
<name>A0A0D0VD09_CRYGA</name>
<dbReference type="Gene3D" id="2.130.10.10">
    <property type="entry name" value="YVTN repeat-like/Quinoprotein amine dehydrogenase"/>
    <property type="match status" value="2"/>
</dbReference>
<feature type="compositionally biased region" description="Basic and acidic residues" evidence="4">
    <location>
        <begin position="596"/>
        <end position="606"/>
    </location>
</feature>
<dbReference type="PROSITE" id="PS00678">
    <property type="entry name" value="WD_REPEATS_1"/>
    <property type="match status" value="1"/>
</dbReference>
<evidence type="ECO:0000256" key="4">
    <source>
        <dbReference type="SAM" id="MobiDB-lite"/>
    </source>
</evidence>
<dbReference type="InterPro" id="IPR021772">
    <property type="entry name" value="WDR48/Bun107"/>
</dbReference>
<proteinExistence type="predicted"/>
<dbReference type="InterPro" id="IPR019775">
    <property type="entry name" value="WD40_repeat_CS"/>
</dbReference>
<feature type="region of interest" description="Disordered" evidence="4">
    <location>
        <begin position="880"/>
        <end position="928"/>
    </location>
</feature>
<dbReference type="Pfam" id="PF11816">
    <property type="entry name" value="DUF3337"/>
    <property type="match status" value="1"/>
</dbReference>
<feature type="repeat" description="WD" evidence="3">
    <location>
        <begin position="369"/>
        <end position="410"/>
    </location>
</feature>
<dbReference type="PROSITE" id="PS50082">
    <property type="entry name" value="WD_REPEATS_2"/>
    <property type="match status" value="3"/>
</dbReference>
<evidence type="ECO:0000313" key="5">
    <source>
        <dbReference type="EMBL" id="KIR44424.1"/>
    </source>
</evidence>
<feature type="region of interest" description="Disordered" evidence="4">
    <location>
        <begin position="589"/>
        <end position="613"/>
    </location>
</feature>
<dbReference type="OrthoDB" id="2421129at2759"/>
<evidence type="ECO:0000256" key="2">
    <source>
        <dbReference type="ARBA" id="ARBA00022737"/>
    </source>
</evidence>
<evidence type="ECO:0000256" key="3">
    <source>
        <dbReference type="PROSITE-ProRule" id="PRU00221"/>
    </source>
</evidence>
<accession>A0A0D0VD09</accession>
<dbReference type="SMART" id="SM00320">
    <property type="entry name" value="WD40"/>
    <property type="match status" value="6"/>
</dbReference>
<reference evidence="5" key="1">
    <citation type="submission" date="2015-01" db="EMBL/GenBank/DDBJ databases">
        <title>The Genome Sequence of Cryptococcus gattii CA1280.</title>
        <authorList>
            <consortium name="The Broad Institute Genomics Platform"/>
            <person name="Cuomo C."/>
            <person name="Litvintseva A."/>
            <person name="Chen Y."/>
            <person name="Heitman J."/>
            <person name="Sun S."/>
            <person name="Springer D."/>
            <person name="Dromer F."/>
            <person name="Young S."/>
            <person name="Zeng Q."/>
            <person name="Gargeya S."/>
            <person name="Abouelleil A."/>
            <person name="Alvarado L."/>
            <person name="Chapman S.B."/>
            <person name="Gainer-Dewar J."/>
            <person name="Goldberg J."/>
            <person name="Griggs A."/>
            <person name="Gujja S."/>
            <person name="Hansen M."/>
            <person name="Howarth C."/>
            <person name="Imamovic A."/>
            <person name="Larimer J."/>
            <person name="Murphy C."/>
            <person name="Naylor J."/>
            <person name="Pearson M."/>
            <person name="Priest M."/>
            <person name="Roberts A."/>
            <person name="Saif S."/>
            <person name="Shea T."/>
            <person name="Sykes S."/>
            <person name="Wortman J."/>
            <person name="Nusbaum C."/>
            <person name="Birren B."/>
        </authorList>
    </citation>
    <scope>NUCLEOTIDE SEQUENCE [LARGE SCALE GENOMIC DNA]</scope>
    <source>
        <strain evidence="5">CA1280</strain>
    </source>
</reference>
<feature type="region of interest" description="Disordered" evidence="4">
    <location>
        <begin position="1001"/>
        <end position="1098"/>
    </location>
</feature>
<dbReference type="InterPro" id="IPR036322">
    <property type="entry name" value="WD40_repeat_dom_sf"/>
</dbReference>
<dbReference type="InterPro" id="IPR051246">
    <property type="entry name" value="WDR48"/>
</dbReference>